<feature type="region of interest" description="Disordered" evidence="1">
    <location>
        <begin position="275"/>
        <end position="356"/>
    </location>
</feature>
<reference evidence="2" key="1">
    <citation type="submission" date="2013-10" db="EMBL/GenBank/DDBJ databases">
        <title>Genomic analysis of the causative agents of coccidiosis in chickens.</title>
        <authorList>
            <person name="Reid A.J."/>
            <person name="Blake D."/>
            <person name="Billington K."/>
            <person name="Browne H."/>
            <person name="Dunn M."/>
            <person name="Hung S."/>
            <person name="Kawahara F."/>
            <person name="Miranda-Saavedra D."/>
            <person name="Mourier T."/>
            <person name="Nagra H."/>
            <person name="Otto T.D."/>
            <person name="Rawlings N."/>
            <person name="Sanchez A."/>
            <person name="Sanders M."/>
            <person name="Subramaniam C."/>
            <person name="Tay Y."/>
            <person name="Dear P."/>
            <person name="Doerig C."/>
            <person name="Gruber A."/>
            <person name="Parkinson J."/>
            <person name="Shirley M."/>
            <person name="Wan K.L."/>
            <person name="Berriman M."/>
            <person name="Tomley F."/>
            <person name="Pain A."/>
        </authorList>
    </citation>
    <scope>NUCLEOTIDE SEQUENCE [LARGE SCALE GENOMIC DNA]</scope>
    <source>
        <strain evidence="2">Houghton</strain>
    </source>
</reference>
<dbReference type="VEuPathDB" id="ToxoDB:EMH_0014810"/>
<dbReference type="EMBL" id="HG684872">
    <property type="protein sequence ID" value="CDJ33107.1"/>
    <property type="molecule type" value="Genomic_DNA"/>
</dbReference>
<feature type="compositionally biased region" description="Low complexity" evidence="1">
    <location>
        <begin position="50"/>
        <end position="59"/>
    </location>
</feature>
<sequence>MQPQEELISLSQVYAEPMGGWLRIPFVRRRHRHHYYHHQDHQQHQHQHQHQQQQQQQQQQRRRGDASAATAAAAKPRSYNERCREAYEAITAQVLQEEIQIREGDRRQQQQQQQHGAHKEPLALRLLAPNAPWRRQQGRQQQETLRCSPLSPFCCNPVSSQAPSWEEETLSPSFSGSEWQQQHSVHPSRLPLSRGNSNCSSSSNSSRISSPRSNASSNSNSSSRSELTPEGAPSLQQTKEPRVPEQTQSWIPLLRRYCCSSTAAAAAATDSAAAAAASAAAAADESPLRSISSNKQQSDDPLLSAGNSGSSGGPHQLHRGDSQQEEGAPGGPSPSYVRRPSFLPPTSSERLGSGEV</sequence>
<proteinExistence type="predicted"/>
<feature type="compositionally biased region" description="Polar residues" evidence="1">
    <location>
        <begin position="170"/>
        <end position="185"/>
    </location>
</feature>
<feature type="compositionally biased region" description="Low complexity" evidence="1">
    <location>
        <begin position="275"/>
        <end position="284"/>
    </location>
</feature>
<feature type="compositionally biased region" description="Low complexity" evidence="1">
    <location>
        <begin position="193"/>
        <end position="225"/>
    </location>
</feature>
<gene>
    <name evidence="2" type="ORF">EMH_0014810</name>
</gene>
<organism evidence="2 3">
    <name type="scientific">Eimeria mitis</name>
    <dbReference type="NCBI Taxonomy" id="44415"/>
    <lineage>
        <taxon>Eukaryota</taxon>
        <taxon>Sar</taxon>
        <taxon>Alveolata</taxon>
        <taxon>Apicomplexa</taxon>
        <taxon>Conoidasida</taxon>
        <taxon>Coccidia</taxon>
        <taxon>Eucoccidiorida</taxon>
        <taxon>Eimeriorina</taxon>
        <taxon>Eimeriidae</taxon>
        <taxon>Eimeria</taxon>
    </lineage>
</organism>
<evidence type="ECO:0000256" key="1">
    <source>
        <dbReference type="SAM" id="MobiDB-lite"/>
    </source>
</evidence>
<accession>U6KA53</accession>
<feature type="region of interest" description="Disordered" evidence="1">
    <location>
        <begin position="36"/>
        <end position="81"/>
    </location>
</feature>
<keyword evidence="3" id="KW-1185">Reference proteome</keyword>
<dbReference type="GeneID" id="25376435"/>
<name>U6KA53_9EIME</name>
<evidence type="ECO:0000313" key="2">
    <source>
        <dbReference type="EMBL" id="CDJ33107.1"/>
    </source>
</evidence>
<feature type="region of interest" description="Disordered" evidence="1">
    <location>
        <begin position="166"/>
        <end position="247"/>
    </location>
</feature>
<dbReference type="Proteomes" id="UP000030744">
    <property type="component" value="Unassembled WGS sequence"/>
</dbReference>
<reference evidence="2" key="2">
    <citation type="submission" date="2013-10" db="EMBL/GenBank/DDBJ databases">
        <authorList>
            <person name="Aslett M."/>
        </authorList>
    </citation>
    <scope>NUCLEOTIDE SEQUENCE [LARGE SCALE GENOMIC DNA]</scope>
    <source>
        <strain evidence="2">Houghton</strain>
    </source>
</reference>
<dbReference type="RefSeq" id="XP_013355671.1">
    <property type="nucleotide sequence ID" value="XM_013500217.1"/>
</dbReference>
<protein>
    <submittedName>
        <fullName evidence="2">Uncharacterized protein</fullName>
    </submittedName>
</protein>
<evidence type="ECO:0000313" key="3">
    <source>
        <dbReference type="Proteomes" id="UP000030744"/>
    </source>
</evidence>
<dbReference type="AlphaFoldDB" id="U6KA53"/>